<evidence type="ECO:0000313" key="1">
    <source>
        <dbReference type="EMBL" id="EGH17577.1"/>
    </source>
</evidence>
<reference evidence="1 2" key="1">
    <citation type="journal article" date="2011" name="PLoS Pathog.">
        <title>Dynamic evolution of pathogenicity revealed by sequencing and comparative genomics of 19 Pseudomonas syringae isolates.</title>
        <authorList>
            <person name="Baltrus D.A."/>
            <person name="Nishimura M.T."/>
            <person name="Romanchuk A."/>
            <person name="Chang J.H."/>
            <person name="Mukhtar M.S."/>
            <person name="Cherkis K."/>
            <person name="Roach J."/>
            <person name="Grant S.R."/>
            <person name="Jones C.D."/>
            <person name="Dangl J.L."/>
        </authorList>
    </citation>
    <scope>NUCLEOTIDE SEQUENCE [LARGE SCALE GENOMIC DNA]</scope>
    <source>
        <strain evidence="2">race 4</strain>
    </source>
</reference>
<dbReference type="HOGENOM" id="CLU_3055171_0_0_6"/>
<protein>
    <submittedName>
        <fullName evidence="1">Uncharacterized protein</fullName>
    </submittedName>
</protein>
<sequence>MSSLLAQLRGALFDLLLQCFIETPQLRLGLLAFGDVRGHACQRTDQTVLAANGAG</sequence>
<comment type="caution">
    <text evidence="1">The sequence shown here is derived from an EMBL/GenBank/DDBJ whole genome shotgun (WGS) entry which is preliminary data.</text>
</comment>
<gene>
    <name evidence="1" type="ORF">Pgy4_31936</name>
</gene>
<accession>F3CE85</accession>
<dbReference type="EMBL" id="ADWY01001870">
    <property type="protein sequence ID" value="EGH17577.1"/>
    <property type="molecule type" value="Genomic_DNA"/>
</dbReference>
<organism evidence="1 2">
    <name type="scientific">Pseudomonas savastanoi pv. glycinea str. race 4</name>
    <dbReference type="NCBI Taxonomy" id="875330"/>
    <lineage>
        <taxon>Bacteria</taxon>
        <taxon>Pseudomonadati</taxon>
        <taxon>Pseudomonadota</taxon>
        <taxon>Gammaproteobacteria</taxon>
        <taxon>Pseudomonadales</taxon>
        <taxon>Pseudomonadaceae</taxon>
        <taxon>Pseudomonas</taxon>
    </lineage>
</organism>
<proteinExistence type="predicted"/>
<dbReference type="Proteomes" id="UP000005466">
    <property type="component" value="Unassembled WGS sequence"/>
</dbReference>
<evidence type="ECO:0000313" key="2">
    <source>
        <dbReference type="Proteomes" id="UP000005466"/>
    </source>
</evidence>
<name>F3CE85_PSESG</name>
<feature type="non-terminal residue" evidence="1">
    <location>
        <position position="55"/>
    </location>
</feature>
<dbReference type="AlphaFoldDB" id="F3CE85"/>